<dbReference type="GO" id="GO:0015074">
    <property type="term" value="P:DNA integration"/>
    <property type="evidence" value="ECO:0007669"/>
    <property type="project" value="UniProtKB-KW"/>
</dbReference>
<name>A0A081NHG7_9GAMM</name>
<dbReference type="RefSeq" id="WP_051785980.1">
    <property type="nucleotide sequence ID" value="NZ_JOKH01000002.1"/>
</dbReference>
<dbReference type="Pfam" id="PF00589">
    <property type="entry name" value="Phage_integrase"/>
    <property type="match status" value="1"/>
</dbReference>
<gene>
    <name evidence="4" type="ORF">GZ78_09630</name>
</gene>
<reference evidence="4 5" key="1">
    <citation type="submission" date="2014-06" db="EMBL/GenBank/DDBJ databases">
        <title>Whole Genome Sequences of Three Symbiotic Endozoicomonas Bacteria.</title>
        <authorList>
            <person name="Neave M.J."/>
            <person name="Apprill A."/>
            <person name="Voolstra C.R."/>
        </authorList>
    </citation>
    <scope>NUCLEOTIDE SEQUENCE [LARGE SCALE GENOMIC DNA]</scope>
    <source>
        <strain evidence="4 5">DSM 25634</strain>
    </source>
</reference>
<evidence type="ECO:0000313" key="4">
    <source>
        <dbReference type="EMBL" id="KEQ17890.1"/>
    </source>
</evidence>
<keyword evidence="2" id="KW-0233">DNA recombination</keyword>
<keyword evidence="5" id="KW-1185">Reference proteome</keyword>
<evidence type="ECO:0000313" key="5">
    <source>
        <dbReference type="Proteomes" id="UP000028073"/>
    </source>
</evidence>
<dbReference type="PANTHER" id="PTHR30349">
    <property type="entry name" value="PHAGE INTEGRASE-RELATED"/>
    <property type="match status" value="1"/>
</dbReference>
<dbReference type="Gene3D" id="1.10.443.10">
    <property type="entry name" value="Intergrase catalytic core"/>
    <property type="match status" value="1"/>
</dbReference>
<feature type="domain" description="Tyr recombinase" evidence="3">
    <location>
        <begin position="184"/>
        <end position="361"/>
    </location>
</feature>
<proteinExistence type="predicted"/>
<protein>
    <recommendedName>
        <fullName evidence="3">Tyr recombinase domain-containing protein</fullName>
    </recommendedName>
</protein>
<dbReference type="GO" id="GO:0003677">
    <property type="term" value="F:DNA binding"/>
    <property type="evidence" value="ECO:0007669"/>
    <property type="project" value="InterPro"/>
</dbReference>
<dbReference type="OrthoDB" id="9057547at2"/>
<evidence type="ECO:0000259" key="3">
    <source>
        <dbReference type="PROSITE" id="PS51898"/>
    </source>
</evidence>
<dbReference type="STRING" id="1137799.GZ78_09630"/>
<evidence type="ECO:0000256" key="2">
    <source>
        <dbReference type="ARBA" id="ARBA00023172"/>
    </source>
</evidence>
<dbReference type="eggNOG" id="COG0582">
    <property type="taxonomic scope" value="Bacteria"/>
</dbReference>
<accession>A0A081NHG7</accession>
<comment type="caution">
    <text evidence="4">The sequence shown here is derived from an EMBL/GenBank/DDBJ whole genome shotgun (WGS) entry which is preliminary data.</text>
</comment>
<dbReference type="PROSITE" id="PS51898">
    <property type="entry name" value="TYR_RECOMBINASE"/>
    <property type="match status" value="1"/>
</dbReference>
<dbReference type="PANTHER" id="PTHR30349:SF94">
    <property type="entry name" value="INTEGRASE_RECOMBINASE HI_1414-RELATED"/>
    <property type="match status" value="1"/>
</dbReference>
<dbReference type="EMBL" id="JOKH01000002">
    <property type="protein sequence ID" value="KEQ17890.1"/>
    <property type="molecule type" value="Genomic_DNA"/>
</dbReference>
<evidence type="ECO:0000256" key="1">
    <source>
        <dbReference type="ARBA" id="ARBA00022908"/>
    </source>
</evidence>
<sequence length="389" mass="46193">MSIVCEVRKRKKGTVYKFTVKVIRQHFKAIERMSFPDKPSGRAWAKQVEQEMLKQAEQELPKYESAQSRTGDITLETYLTHYLEMNDSLPVEEQISYRDRQAILFWQKSELKNIRSNEMTEQHLIDCLIKRRKTVTASTNHLYVSVLRRAIEWQKRTGYYFKNFITPDAMKELWKLKLVGKSQRHDVRPTEEQVLLLFEELLKGYNTAQGVVPYHHIMLFSIYSTFREGEVCRIKYSQLDKEAGFVIIEDRKDPSNKFGNHQKVPLPPECLEIIDRQPPFEGDDRIFPYKAQSVASRFSERTKRLGFPELRFHSFRHEGISRLFEQKMSIPEVALRSGHKTWEHLRRYTHLLHKEPPDLWGQCKRIENKYWAENELVNKQLLRAAMTLS</sequence>
<keyword evidence="1" id="KW-0229">DNA integration</keyword>
<dbReference type="InterPro" id="IPR011010">
    <property type="entry name" value="DNA_brk_join_enz"/>
</dbReference>
<dbReference type="AlphaFoldDB" id="A0A081NHG7"/>
<dbReference type="InterPro" id="IPR013762">
    <property type="entry name" value="Integrase-like_cat_sf"/>
</dbReference>
<dbReference type="CDD" id="cd00796">
    <property type="entry name" value="INT_Rci_Hp1_C"/>
    <property type="match status" value="1"/>
</dbReference>
<dbReference type="SUPFAM" id="SSF56349">
    <property type="entry name" value="DNA breaking-rejoining enzymes"/>
    <property type="match status" value="1"/>
</dbReference>
<dbReference type="GO" id="GO:0006310">
    <property type="term" value="P:DNA recombination"/>
    <property type="evidence" value="ECO:0007669"/>
    <property type="project" value="UniProtKB-KW"/>
</dbReference>
<organism evidence="4 5">
    <name type="scientific">Endozoicomonas numazuensis</name>
    <dbReference type="NCBI Taxonomy" id="1137799"/>
    <lineage>
        <taxon>Bacteria</taxon>
        <taxon>Pseudomonadati</taxon>
        <taxon>Pseudomonadota</taxon>
        <taxon>Gammaproteobacteria</taxon>
        <taxon>Oceanospirillales</taxon>
        <taxon>Endozoicomonadaceae</taxon>
        <taxon>Endozoicomonas</taxon>
    </lineage>
</organism>
<dbReference type="InterPro" id="IPR002104">
    <property type="entry name" value="Integrase_catalytic"/>
</dbReference>
<dbReference type="InterPro" id="IPR050090">
    <property type="entry name" value="Tyrosine_recombinase_XerCD"/>
</dbReference>
<dbReference type="Proteomes" id="UP000028073">
    <property type="component" value="Unassembled WGS sequence"/>
</dbReference>